<accession>A0A6C0EKT0</accession>
<reference evidence="1" key="1">
    <citation type="journal article" date="2020" name="Nature">
        <title>Giant virus diversity and host interactions through global metagenomics.</title>
        <authorList>
            <person name="Schulz F."/>
            <person name="Roux S."/>
            <person name="Paez-Espino D."/>
            <person name="Jungbluth S."/>
            <person name="Walsh D.A."/>
            <person name="Denef V.J."/>
            <person name="McMahon K.D."/>
            <person name="Konstantinidis K.T."/>
            <person name="Eloe-Fadrosh E.A."/>
            <person name="Kyrpides N.C."/>
            <person name="Woyke T."/>
        </authorList>
    </citation>
    <scope>NUCLEOTIDE SEQUENCE</scope>
    <source>
        <strain evidence="1">GVMAG-M-3300005589-24</strain>
    </source>
</reference>
<sequence length="156" mass="18427">MSYRDPEKEITLCYKVLPKHINDLELIFDSFCRTEYIDNFDSRECSYTDDGIITTTGFFAPDDPEVVRPICPYCNYHVAESNGVCVICYKENRFSKQQLEEWSKKYRRELRKRKAKSSRIRADSVRKGMVPPTEIELEYYTDEGEIETVLQLISHE</sequence>
<protein>
    <submittedName>
        <fullName evidence="1">Uncharacterized protein</fullName>
    </submittedName>
</protein>
<dbReference type="AlphaFoldDB" id="A0A6C0EKT0"/>
<evidence type="ECO:0000313" key="1">
    <source>
        <dbReference type="EMBL" id="QHT29352.1"/>
    </source>
</evidence>
<dbReference type="EMBL" id="MN738876">
    <property type="protein sequence ID" value="QHT29352.1"/>
    <property type="molecule type" value="Genomic_DNA"/>
</dbReference>
<name>A0A6C0EKT0_9ZZZZ</name>
<proteinExistence type="predicted"/>
<organism evidence="1">
    <name type="scientific">viral metagenome</name>
    <dbReference type="NCBI Taxonomy" id="1070528"/>
    <lineage>
        <taxon>unclassified sequences</taxon>
        <taxon>metagenomes</taxon>
        <taxon>organismal metagenomes</taxon>
    </lineage>
</organism>